<dbReference type="PANTHER" id="PTHR43775">
    <property type="entry name" value="FATTY ACID SYNTHASE"/>
    <property type="match status" value="1"/>
</dbReference>
<dbReference type="InterPro" id="IPR036291">
    <property type="entry name" value="NAD(P)-bd_dom_sf"/>
</dbReference>
<dbReference type="EMBL" id="JADBJN010000001">
    <property type="protein sequence ID" value="KAG5679906.1"/>
    <property type="molecule type" value="Genomic_DNA"/>
</dbReference>
<feature type="domain" description="Ketosynthase family 3 (KS3)" evidence="7">
    <location>
        <begin position="19"/>
        <end position="424"/>
    </location>
</feature>
<dbReference type="CDD" id="cd00833">
    <property type="entry name" value="PKS"/>
    <property type="match status" value="1"/>
</dbReference>
<evidence type="ECO:0000256" key="4">
    <source>
        <dbReference type="ARBA" id="ARBA00023268"/>
    </source>
</evidence>
<dbReference type="Gene3D" id="3.90.180.10">
    <property type="entry name" value="Medium-chain alcohol dehydrogenases, catalytic domain"/>
    <property type="match status" value="1"/>
</dbReference>
<dbReference type="SUPFAM" id="SSF53901">
    <property type="entry name" value="Thiolase-like"/>
    <property type="match status" value="1"/>
</dbReference>
<evidence type="ECO:0000256" key="3">
    <source>
        <dbReference type="ARBA" id="ARBA00022679"/>
    </source>
</evidence>
<dbReference type="InterPro" id="IPR016035">
    <property type="entry name" value="Acyl_Trfase/lysoPLipase"/>
</dbReference>
<keyword evidence="4" id="KW-0511">Multifunctional enzyme</keyword>
<dbReference type="Pfam" id="PF02801">
    <property type="entry name" value="Ketoacyl-synt_C"/>
    <property type="match status" value="1"/>
</dbReference>
<dbReference type="InterPro" id="IPR050091">
    <property type="entry name" value="PKS_NRPS_Biosynth_Enz"/>
</dbReference>
<dbReference type="SUPFAM" id="SSF51735">
    <property type="entry name" value="NAD(P)-binding Rossmann-fold domains"/>
    <property type="match status" value="2"/>
</dbReference>
<dbReference type="InterPro" id="IPR001227">
    <property type="entry name" value="Ac_transferase_dom_sf"/>
</dbReference>
<evidence type="ECO:0000256" key="5">
    <source>
        <dbReference type="PROSITE-ProRule" id="PRU01363"/>
    </source>
</evidence>
<evidence type="ECO:0000259" key="8">
    <source>
        <dbReference type="PROSITE" id="PS52019"/>
    </source>
</evidence>
<dbReference type="SMART" id="SM00823">
    <property type="entry name" value="PKS_PP"/>
    <property type="match status" value="1"/>
</dbReference>
<dbReference type="InterPro" id="IPR020843">
    <property type="entry name" value="ER"/>
</dbReference>
<dbReference type="Gene3D" id="3.10.129.110">
    <property type="entry name" value="Polyketide synthase dehydratase"/>
    <property type="match status" value="1"/>
</dbReference>
<organism evidence="9 10">
    <name type="scientific">Polypedilum vanderplanki</name>
    <name type="common">Sleeping chironomid midge</name>
    <dbReference type="NCBI Taxonomy" id="319348"/>
    <lineage>
        <taxon>Eukaryota</taxon>
        <taxon>Metazoa</taxon>
        <taxon>Ecdysozoa</taxon>
        <taxon>Arthropoda</taxon>
        <taxon>Hexapoda</taxon>
        <taxon>Insecta</taxon>
        <taxon>Pterygota</taxon>
        <taxon>Neoptera</taxon>
        <taxon>Endopterygota</taxon>
        <taxon>Diptera</taxon>
        <taxon>Nematocera</taxon>
        <taxon>Chironomoidea</taxon>
        <taxon>Chironomidae</taxon>
        <taxon>Chironominae</taxon>
        <taxon>Polypedilum</taxon>
        <taxon>Polypedilum</taxon>
    </lineage>
</organism>
<dbReference type="PROSITE" id="PS52004">
    <property type="entry name" value="KS3_2"/>
    <property type="match status" value="1"/>
</dbReference>
<dbReference type="Gene3D" id="3.40.47.10">
    <property type="match status" value="1"/>
</dbReference>
<keyword evidence="1" id="KW-0596">Phosphopantetheine</keyword>
<dbReference type="Pfam" id="PF16197">
    <property type="entry name" value="KAsynt_C_assoc"/>
    <property type="match status" value="1"/>
</dbReference>
<dbReference type="SMART" id="SM00825">
    <property type="entry name" value="PKS_KS"/>
    <property type="match status" value="1"/>
</dbReference>
<dbReference type="InterPro" id="IPR014043">
    <property type="entry name" value="Acyl_transferase_dom"/>
</dbReference>
<dbReference type="InterPro" id="IPR013968">
    <property type="entry name" value="PKS_KR"/>
</dbReference>
<dbReference type="InterPro" id="IPR016039">
    <property type="entry name" value="Thiolase-like"/>
</dbReference>
<feature type="domain" description="PKS/mFAS DH" evidence="8">
    <location>
        <begin position="865"/>
        <end position="1122"/>
    </location>
</feature>
<dbReference type="PROSITE" id="PS52019">
    <property type="entry name" value="PKS_MFAS_DH"/>
    <property type="match status" value="1"/>
</dbReference>
<dbReference type="PROSITE" id="PS50075">
    <property type="entry name" value="CARRIER"/>
    <property type="match status" value="1"/>
</dbReference>
<dbReference type="PROSITE" id="PS00606">
    <property type="entry name" value="KS3_1"/>
    <property type="match status" value="1"/>
</dbReference>
<dbReference type="GO" id="GO:0016491">
    <property type="term" value="F:oxidoreductase activity"/>
    <property type="evidence" value="ECO:0007669"/>
    <property type="project" value="InterPro"/>
</dbReference>
<evidence type="ECO:0000256" key="2">
    <source>
        <dbReference type="ARBA" id="ARBA00022553"/>
    </source>
</evidence>
<dbReference type="Gene3D" id="3.40.366.10">
    <property type="entry name" value="Malonyl-Coenzyme A Acyl Carrier Protein, domain 2"/>
    <property type="match status" value="1"/>
</dbReference>
<dbReference type="GO" id="GO:0031177">
    <property type="term" value="F:phosphopantetheine binding"/>
    <property type="evidence" value="ECO:0007669"/>
    <property type="project" value="InterPro"/>
</dbReference>
<evidence type="ECO:0000259" key="7">
    <source>
        <dbReference type="PROSITE" id="PS52004"/>
    </source>
</evidence>
<dbReference type="Pfam" id="PF21089">
    <property type="entry name" value="PKS_DH_N"/>
    <property type="match status" value="1"/>
</dbReference>
<keyword evidence="10" id="KW-1185">Reference proteome</keyword>
<feature type="active site" description="Proton acceptor; for dehydratase activity" evidence="5">
    <location>
        <position position="897"/>
    </location>
</feature>
<feature type="region of interest" description="N-terminal hotdog fold" evidence="5">
    <location>
        <begin position="865"/>
        <end position="984"/>
    </location>
</feature>
<gene>
    <name evidence="9" type="ORF">PVAND_009442</name>
</gene>
<dbReference type="InterPro" id="IPR042104">
    <property type="entry name" value="PKS_dehydratase_sf"/>
</dbReference>
<dbReference type="Pfam" id="PF00109">
    <property type="entry name" value="ketoacyl-synt"/>
    <property type="match status" value="1"/>
</dbReference>
<evidence type="ECO:0000256" key="1">
    <source>
        <dbReference type="ARBA" id="ARBA00022450"/>
    </source>
</evidence>
<dbReference type="Pfam" id="PF13602">
    <property type="entry name" value="ADH_zinc_N_2"/>
    <property type="match status" value="1"/>
</dbReference>
<feature type="active site" description="Proton donor; for dehydratase activity" evidence="5">
    <location>
        <position position="1045"/>
    </location>
</feature>
<dbReference type="InterPro" id="IPR016036">
    <property type="entry name" value="Malonyl_transacylase_ACP-bd"/>
</dbReference>
<dbReference type="InterPro" id="IPR011032">
    <property type="entry name" value="GroES-like_sf"/>
</dbReference>
<protein>
    <submittedName>
        <fullName evidence="9">Uncharacterized protein</fullName>
    </submittedName>
</protein>
<dbReference type="GO" id="GO:0004312">
    <property type="term" value="F:fatty acid synthase activity"/>
    <property type="evidence" value="ECO:0007669"/>
    <property type="project" value="TreeGrafter"/>
</dbReference>
<sequence length="2340" mass="261338">MTSSYERRLKFRAAPVCPDDEVVISGISGRFPNSANVAEFAYNLYNSIDMVDDAETRWKHVDPEIPRRLGKTVNLNKFDASFFSVHGRQASTMDPQCRCLLEHAYEAVLDAGVNPKSLRGSRTGVYIGCCFAESEEFMFYEKTIKDGLGLTGSARAMLANRISFGMDLRGSSFMVDTACSSATYALDAAFNAIRNGEIDAALVGGTNLLLHPHITLQFARLGVLSKDGFCRPLDKDAAGYTRSEAISIIFLQRKADAKRVYANLVYCKTNNDGFKKEGITYPNDATQTKLLEEFYKDIQLDPRTVDYVEGHSTGTKVGDPQESRTLDTIFCKGRKEPLLIGAVKSNMGHSEATSGICSIIKVILMFENKQIPPTIHYHESRSDCEALIEGRLKVVDKLQDFDGKLVSINSFGFGGGNGHACFKSIANEKANKGIPNDSLPRLVTWSGRTEEAINHIMESVTERPLDAEFVALLQNTQTSTISSNTYRGYGIFTQDGTEKNATMISKSVQNFSSSRRPIVWVYSGMGSQWCGMGADLMKIPIFANAIEKCHTVLATKGINLKEIITSKDPKTFENILHAFVGISAMQIGLTDILKAIGIEPDYIIGHSFGELGCAYADNCSTAEEMILSAYSRGMASIETKTIFGSMAAVGLGYNQLKDMVPDEIKIACHNSSDSCTISGPADKVSEFVAKLKSENYFAKEVACSNIAYHSKYIAEMGPNLLNRLKEVLKFPKKRSNKWICSSVPESKWTDLESQYSSAQYHTNNLLNPVLFEEATTHLPKDALTIEIAPYGLLQAIMKRSLSEGLHFSLTQRNNNENTLYLLNSLGRLFENGVDFDASKIYPAVQFPVSRGTPMIAPLIKWDHAEDYFVFKFDERIASEKCFSVTLMDHDYEFISGHEIDGRVLFPATGYLYIVWQAMAYQHRFRIQDFAIEFEDVKFRRATTITKNQEVELIVVIQKGTGRFEILDGTTAVATGFVRKAIEPKIVALETPEDSNIPTLYSRDFYKELRLRGYNYKGLFKSVYTARADGLRGRVKWQENWVAFLDCLLQLQIIATDTRSLVLPTGLRKLVIDPHKHMEAIASIERNEKIMDVHCSSKLNALHCGGIEMRGLKANAVSRRPPPGVPVLESYQFIPHYPTPIMNEVDMSRFCVQLALENYPTAKVNCVEIDMNDGREPIIEFIGQAIGDLPLVTSELTYLTSKPLELPNIKVSTVDISSLSGNSIVIRSDCLNDNKFLESIAPQLNENAFIISRESSESKSVKFGSLPNGYQVSAVIPMEKEIIALIKYNKITPALATKVIKISNNDEKFEWITELQKAIKEGPVIAYSEKEELSGILGFVNCIRMEPNGNNLRCFFIDDNTAPPFSLDCPFYHIILNSHLAINVYRNGQWGSYKHMVLKQENEPACYVTQCYANSLVRTDLSSVKWIQGPMRNTSSDKVTRVQYASLNFRDVMLATGKLAIETCGKTRLEQQCVLGFEFSGIYNNQRRVMGMIVGGALSTHVEIDEMLLWDVPKDWTLEQAASVPVVYSTVYVSFFLTAKIQKGNTILIHAGSGGVGLAAIRIALAYGLKVFTTVSTDEKKDFLLKEFPQLKREHIGNSRDTSFEDMIMTQTDGRGVDYVLNSLSEEKLKASIKCLAQGGKFLEIGKFDMASDNKIGLGDFLKELSFHAVLVDNLIKASDEEKMVLKRLLQNDLNRGIIKPLKTTVYKASEIEQAFRFLASGKHIGKIVLQLRENEEDAMTIPLTVLPRVYCNPEHSYIISGGLGGFGLELADWLVLRGCRKLVLSSSRGITKQYQAYRIKIWESYGVNVAINKSDITTRSGCEQLIKEAMKLGPVGGIFNLAVLLRDAIFENQDSKSFVESMGPKAIATKYLDELSRTLCPELQYFVVFSSVSCGRGNAGQTNYGMANSVMEKIMEQRNKFGLPAKAIQWGAVGEVGLVADMQEDHKIDMEIGGTLQQRISSCLEELDPLILDLQPVVSSMVVAEKKSSGISKGNIVETVMNIMGIRDIKSISLETTLSEMGMDSLMAVELKQIFDREFDINFSMQELRTLNFLKIMEIAQSRESDTGEELKLSGQKGYVNIFEFLLKHVVGSTINDSIVQYHENANMPENSDSVGLIIPGMEGAVSNVMLDLCNKLKFSFFTLNLNNPDVSKSKTIDELFEAVKEHAMKALEKYEKIHIIAHSFGSPLAIKLAKFLEDSGTKVLITNIDGSPGVVYEMARVHFEGRTENEFYDLLFQEYLRLLMNAAVNRSFILHASPQLDYLENTKCAFIKPSEDAVFCQEEKHDLDKYFKKSIDVFNLEGNHQSVLDNPKLVTLSMNFMKNIIKFGFYLKYFTTLVS</sequence>
<dbReference type="InterPro" id="IPR032821">
    <property type="entry name" value="PKS_assoc"/>
</dbReference>
<dbReference type="InterPro" id="IPR018201">
    <property type="entry name" value="Ketoacyl_synth_AS"/>
</dbReference>
<dbReference type="SUPFAM" id="SSF50129">
    <property type="entry name" value="GroES-like"/>
    <property type="match status" value="1"/>
</dbReference>
<dbReference type="SUPFAM" id="SSF52151">
    <property type="entry name" value="FabD/lysophospholipase-like"/>
    <property type="match status" value="1"/>
</dbReference>
<dbReference type="InterPro" id="IPR020841">
    <property type="entry name" value="PKS_Beta-ketoAc_synthase_dom"/>
</dbReference>
<dbReference type="GO" id="GO:0004315">
    <property type="term" value="F:3-oxoacyl-[acyl-carrier-protein] synthase activity"/>
    <property type="evidence" value="ECO:0007669"/>
    <property type="project" value="InterPro"/>
</dbReference>
<feature type="domain" description="Carrier" evidence="6">
    <location>
        <begin position="1987"/>
        <end position="2067"/>
    </location>
</feature>
<dbReference type="Gene3D" id="1.10.1200.10">
    <property type="entry name" value="ACP-like"/>
    <property type="match status" value="1"/>
</dbReference>
<dbReference type="InterPro" id="IPR049552">
    <property type="entry name" value="PKS_DH_N"/>
</dbReference>
<dbReference type="Gene3D" id="3.40.50.720">
    <property type="entry name" value="NAD(P)-binding Rossmann-like Domain"/>
    <property type="match status" value="1"/>
</dbReference>
<dbReference type="Pfam" id="PF21149">
    <property type="entry name" value="FAS_pseudo-KR"/>
    <property type="match status" value="1"/>
</dbReference>
<evidence type="ECO:0000313" key="9">
    <source>
        <dbReference type="EMBL" id="KAG5679906.1"/>
    </source>
</evidence>
<dbReference type="InterPro" id="IPR029058">
    <property type="entry name" value="AB_hydrolase_fold"/>
</dbReference>
<dbReference type="Pfam" id="PF00550">
    <property type="entry name" value="PP-binding"/>
    <property type="match status" value="1"/>
</dbReference>
<dbReference type="SMART" id="SM00829">
    <property type="entry name" value="PKS_ER"/>
    <property type="match status" value="1"/>
</dbReference>
<dbReference type="Pfam" id="PF08659">
    <property type="entry name" value="KR"/>
    <property type="match status" value="1"/>
</dbReference>
<keyword evidence="2" id="KW-0597">Phosphoprotein</keyword>
<dbReference type="InterPro" id="IPR020806">
    <property type="entry name" value="PKS_PP-bd"/>
</dbReference>
<dbReference type="GO" id="GO:0006633">
    <property type="term" value="P:fatty acid biosynthetic process"/>
    <property type="evidence" value="ECO:0007669"/>
    <property type="project" value="InterPro"/>
</dbReference>
<feature type="region of interest" description="C-terminal hotdog fold" evidence="5">
    <location>
        <begin position="996"/>
        <end position="1122"/>
    </location>
</feature>
<dbReference type="InterPro" id="IPR049391">
    <property type="entry name" value="FAS_pseudo-KR"/>
</dbReference>
<dbReference type="OrthoDB" id="329835at2759"/>
<evidence type="ECO:0000259" key="6">
    <source>
        <dbReference type="PROSITE" id="PS50075"/>
    </source>
</evidence>
<dbReference type="SUPFAM" id="SSF53474">
    <property type="entry name" value="alpha/beta-Hydrolases"/>
    <property type="match status" value="1"/>
</dbReference>
<dbReference type="PANTHER" id="PTHR43775:SF23">
    <property type="entry name" value="FATTY ACID SYNTHASE 3"/>
    <property type="match status" value="1"/>
</dbReference>
<evidence type="ECO:0000313" key="10">
    <source>
        <dbReference type="Proteomes" id="UP001107558"/>
    </source>
</evidence>
<dbReference type="SUPFAM" id="SSF47336">
    <property type="entry name" value="ACP-like"/>
    <property type="match status" value="1"/>
</dbReference>
<proteinExistence type="predicted"/>
<accession>A0A9J6CCX2</accession>
<dbReference type="InterPro" id="IPR036736">
    <property type="entry name" value="ACP-like_sf"/>
</dbReference>
<dbReference type="Pfam" id="PF00698">
    <property type="entry name" value="Acyl_transf_1"/>
    <property type="match status" value="1"/>
</dbReference>
<dbReference type="InterPro" id="IPR057326">
    <property type="entry name" value="KR_dom"/>
</dbReference>
<dbReference type="InterPro" id="IPR014030">
    <property type="entry name" value="Ketoacyl_synth_N"/>
</dbReference>
<dbReference type="CDD" id="cd05195">
    <property type="entry name" value="enoyl_red"/>
    <property type="match status" value="1"/>
</dbReference>
<comment type="caution">
    <text evidence="9">The sequence shown here is derived from an EMBL/GenBank/DDBJ whole genome shotgun (WGS) entry which is preliminary data.</text>
</comment>
<dbReference type="Gene3D" id="3.40.50.1820">
    <property type="entry name" value="alpha/beta hydrolase"/>
    <property type="match status" value="1"/>
</dbReference>
<reference evidence="9" key="1">
    <citation type="submission" date="2021-03" db="EMBL/GenBank/DDBJ databases">
        <title>Chromosome level genome of the anhydrobiotic midge Polypedilum vanderplanki.</title>
        <authorList>
            <person name="Yoshida Y."/>
            <person name="Kikawada T."/>
            <person name="Gusev O."/>
        </authorList>
    </citation>
    <scope>NUCLEOTIDE SEQUENCE</scope>
    <source>
        <strain evidence="9">NIAS01</strain>
        <tissue evidence="9">Whole body or cell culture</tissue>
    </source>
</reference>
<name>A0A9J6CCX2_POLVA</name>
<dbReference type="CDD" id="cd08954">
    <property type="entry name" value="KR_1_FAS_SDR_x"/>
    <property type="match status" value="1"/>
</dbReference>
<dbReference type="FunFam" id="3.40.50.720:FF:000209">
    <property type="entry name" value="Polyketide synthase Pks12"/>
    <property type="match status" value="1"/>
</dbReference>
<dbReference type="InterPro" id="IPR049900">
    <property type="entry name" value="PKS_mFAS_DH"/>
</dbReference>
<keyword evidence="3" id="KW-0808">Transferase</keyword>
<dbReference type="InterPro" id="IPR014031">
    <property type="entry name" value="Ketoacyl_synth_C"/>
</dbReference>
<dbReference type="SMART" id="SM00822">
    <property type="entry name" value="PKS_KR"/>
    <property type="match status" value="1"/>
</dbReference>
<dbReference type="InterPro" id="IPR009081">
    <property type="entry name" value="PP-bd_ACP"/>
</dbReference>
<dbReference type="SUPFAM" id="SSF55048">
    <property type="entry name" value="Probable ACP-binding domain of malonyl-CoA ACP transacylase"/>
    <property type="match status" value="1"/>
</dbReference>
<dbReference type="Gene3D" id="3.30.70.3290">
    <property type="match status" value="1"/>
</dbReference>
<dbReference type="SMART" id="SM00827">
    <property type="entry name" value="PKS_AT"/>
    <property type="match status" value="1"/>
</dbReference>
<dbReference type="Proteomes" id="UP001107558">
    <property type="component" value="Chromosome 1"/>
</dbReference>